<dbReference type="PANTHER" id="PTHR39473:SF1">
    <property type="entry name" value="DINB-LIKE DOMAIN-CONTAINING PROTEIN"/>
    <property type="match status" value="1"/>
</dbReference>
<proteinExistence type="predicted"/>
<reference evidence="1" key="1">
    <citation type="submission" date="2020-05" db="EMBL/GenBank/DDBJ databases">
        <title>Phylogenomic resolution of chytrid fungi.</title>
        <authorList>
            <person name="Stajich J.E."/>
            <person name="Amses K."/>
            <person name="Simmons R."/>
            <person name="Seto K."/>
            <person name="Myers J."/>
            <person name="Bonds A."/>
            <person name="Quandt C.A."/>
            <person name="Barry K."/>
            <person name="Liu P."/>
            <person name="Grigoriev I."/>
            <person name="Longcore J.E."/>
            <person name="James T.Y."/>
        </authorList>
    </citation>
    <scope>NUCLEOTIDE SEQUENCE</scope>
    <source>
        <strain evidence="1">JEL0318</strain>
    </source>
</reference>
<name>A0AAD5SIW6_9FUNG</name>
<comment type="caution">
    <text evidence="1">The sequence shown here is derived from an EMBL/GenBank/DDBJ whole genome shotgun (WGS) entry which is preliminary data.</text>
</comment>
<protein>
    <recommendedName>
        <fullName evidence="3">DinB-like domain-containing protein</fullName>
    </recommendedName>
</protein>
<dbReference type="PANTHER" id="PTHR39473">
    <property type="match status" value="1"/>
</dbReference>
<keyword evidence="2" id="KW-1185">Reference proteome</keyword>
<gene>
    <name evidence="1" type="ORF">HK097_008356</name>
</gene>
<sequence length="217" mass="24301">MSPTAKPPVLDLDSPNRIYRSILTFVDQLSAFVQSLPQTVTTSKGVEDPFTWPSKVSPSSTVGKHLRHILDHIRLLFETCPYLEGDGDGKKGLEGRKTEREWVVEYDKRIRDPAIETNRTTALTSIQKLKHAILHVQDLNLPSSTPLTTRFTLTPEEGDISLSSTLGREAWFVAHHGIHHEALMRAICLELQVPVKGDFGVAPATVKHHMEHMQEQG</sequence>
<dbReference type="EMBL" id="JADGJD010000049">
    <property type="protein sequence ID" value="KAJ3056016.1"/>
    <property type="molecule type" value="Genomic_DNA"/>
</dbReference>
<organism evidence="1 2">
    <name type="scientific">Rhizophlyctis rosea</name>
    <dbReference type="NCBI Taxonomy" id="64517"/>
    <lineage>
        <taxon>Eukaryota</taxon>
        <taxon>Fungi</taxon>
        <taxon>Fungi incertae sedis</taxon>
        <taxon>Chytridiomycota</taxon>
        <taxon>Chytridiomycota incertae sedis</taxon>
        <taxon>Chytridiomycetes</taxon>
        <taxon>Rhizophlyctidales</taxon>
        <taxon>Rhizophlyctidaceae</taxon>
        <taxon>Rhizophlyctis</taxon>
    </lineage>
</organism>
<evidence type="ECO:0008006" key="3">
    <source>
        <dbReference type="Google" id="ProtNLM"/>
    </source>
</evidence>
<evidence type="ECO:0000313" key="2">
    <source>
        <dbReference type="Proteomes" id="UP001212841"/>
    </source>
</evidence>
<dbReference type="Proteomes" id="UP001212841">
    <property type="component" value="Unassembled WGS sequence"/>
</dbReference>
<evidence type="ECO:0000313" key="1">
    <source>
        <dbReference type="EMBL" id="KAJ3056016.1"/>
    </source>
</evidence>
<accession>A0AAD5SIW6</accession>
<dbReference type="AlphaFoldDB" id="A0AAD5SIW6"/>